<comment type="caution">
    <text evidence="2">The sequence shown here is derived from an EMBL/GenBank/DDBJ whole genome shotgun (WGS) entry which is preliminary data.</text>
</comment>
<evidence type="ECO:0000313" key="3">
    <source>
        <dbReference type="Proteomes" id="UP000295604"/>
    </source>
</evidence>
<reference evidence="2 3" key="1">
    <citation type="submission" date="2018-11" db="EMBL/GenBank/DDBJ databases">
        <title>Genome sequence and assembly of Colletotrichum sidae.</title>
        <authorList>
            <person name="Gan P."/>
            <person name="Shirasu K."/>
        </authorList>
    </citation>
    <scope>NUCLEOTIDE SEQUENCE [LARGE SCALE GENOMIC DNA]</scope>
    <source>
        <strain evidence="2 3">CBS 518.97</strain>
    </source>
</reference>
<name>A0A4R8R1H5_9PEZI</name>
<feature type="region of interest" description="Disordered" evidence="1">
    <location>
        <begin position="26"/>
        <end position="54"/>
    </location>
</feature>
<gene>
    <name evidence="2" type="ORF">C8034_v006385</name>
</gene>
<feature type="compositionally biased region" description="Polar residues" evidence="1">
    <location>
        <begin position="28"/>
        <end position="44"/>
    </location>
</feature>
<evidence type="ECO:0000313" key="2">
    <source>
        <dbReference type="EMBL" id="TDZ49654.1"/>
    </source>
</evidence>
<organism evidence="2 3">
    <name type="scientific">Colletotrichum sidae</name>
    <dbReference type="NCBI Taxonomy" id="1347389"/>
    <lineage>
        <taxon>Eukaryota</taxon>
        <taxon>Fungi</taxon>
        <taxon>Dikarya</taxon>
        <taxon>Ascomycota</taxon>
        <taxon>Pezizomycotina</taxon>
        <taxon>Sordariomycetes</taxon>
        <taxon>Hypocreomycetidae</taxon>
        <taxon>Glomerellales</taxon>
        <taxon>Glomerellaceae</taxon>
        <taxon>Colletotrichum</taxon>
        <taxon>Colletotrichum orbiculare species complex</taxon>
    </lineage>
</organism>
<dbReference type="Proteomes" id="UP000295604">
    <property type="component" value="Unassembled WGS sequence"/>
</dbReference>
<protein>
    <submittedName>
        <fullName evidence="2">Uncharacterized protein</fullName>
    </submittedName>
</protein>
<dbReference type="EMBL" id="QAPF01002796">
    <property type="protein sequence ID" value="TDZ49654.1"/>
    <property type="molecule type" value="Genomic_DNA"/>
</dbReference>
<dbReference type="AlphaFoldDB" id="A0A4R8R1H5"/>
<sequence>MRLESIAGLRSRDPYLNNIQRQDRGYKQVTSHTDVETKTVTIKASSRRGRDNVY</sequence>
<keyword evidence="3" id="KW-1185">Reference proteome</keyword>
<accession>A0A4R8R1H5</accession>
<evidence type="ECO:0000256" key="1">
    <source>
        <dbReference type="SAM" id="MobiDB-lite"/>
    </source>
</evidence>
<proteinExistence type="predicted"/>